<dbReference type="EMBL" id="CAJVQC010064601">
    <property type="protein sequence ID" value="CAG8804703.1"/>
    <property type="molecule type" value="Genomic_DNA"/>
</dbReference>
<evidence type="ECO:0000313" key="1">
    <source>
        <dbReference type="EMBL" id="CAG8804703.1"/>
    </source>
</evidence>
<organism evidence="1 2">
    <name type="scientific">Racocetra persica</name>
    <dbReference type="NCBI Taxonomy" id="160502"/>
    <lineage>
        <taxon>Eukaryota</taxon>
        <taxon>Fungi</taxon>
        <taxon>Fungi incertae sedis</taxon>
        <taxon>Mucoromycota</taxon>
        <taxon>Glomeromycotina</taxon>
        <taxon>Glomeromycetes</taxon>
        <taxon>Diversisporales</taxon>
        <taxon>Gigasporaceae</taxon>
        <taxon>Racocetra</taxon>
    </lineage>
</organism>
<comment type="caution">
    <text evidence="1">The sequence shown here is derived from an EMBL/GenBank/DDBJ whole genome shotgun (WGS) entry which is preliminary data.</text>
</comment>
<proteinExistence type="predicted"/>
<keyword evidence="2" id="KW-1185">Reference proteome</keyword>
<dbReference type="Proteomes" id="UP000789920">
    <property type="component" value="Unassembled WGS sequence"/>
</dbReference>
<evidence type="ECO:0000313" key="2">
    <source>
        <dbReference type="Proteomes" id="UP000789920"/>
    </source>
</evidence>
<protein>
    <submittedName>
        <fullName evidence="1">15979_t:CDS:1</fullName>
    </submittedName>
</protein>
<feature type="non-terminal residue" evidence="1">
    <location>
        <position position="52"/>
    </location>
</feature>
<accession>A0ACA9RQA0</accession>
<name>A0ACA9RQA0_9GLOM</name>
<reference evidence="1" key="1">
    <citation type="submission" date="2021-06" db="EMBL/GenBank/DDBJ databases">
        <authorList>
            <person name="Kallberg Y."/>
            <person name="Tangrot J."/>
            <person name="Rosling A."/>
        </authorList>
    </citation>
    <scope>NUCLEOTIDE SEQUENCE</scope>
    <source>
        <strain evidence="1">MA461A</strain>
    </source>
</reference>
<sequence>YPKTKLGIMFSEENNTALCSKNGNEYYIDRNGRLFYCILQFYRTGKIPSVDK</sequence>
<gene>
    <name evidence="1" type="ORF">RPERSI_LOCUS21769</name>
</gene>
<feature type="non-terminal residue" evidence="1">
    <location>
        <position position="1"/>
    </location>
</feature>